<dbReference type="InterPro" id="IPR028629">
    <property type="entry name" value="Cas9"/>
</dbReference>
<dbReference type="NCBIfam" id="TIGR01865">
    <property type="entry name" value="cas_Csn1"/>
    <property type="match status" value="1"/>
</dbReference>
<feature type="active site" description="Proton acceptor for HNH nuclease domain" evidence="13">
    <location>
        <position position="848"/>
    </location>
</feature>
<evidence type="ECO:0000313" key="15">
    <source>
        <dbReference type="EMBL" id="MEQ2469637.1"/>
    </source>
</evidence>
<organism evidence="15 16">
    <name type="scientific">Ruminococcoides intestinale</name>
    <dbReference type="NCBI Taxonomy" id="3133162"/>
    <lineage>
        <taxon>Bacteria</taxon>
        <taxon>Bacillati</taxon>
        <taxon>Bacillota</taxon>
        <taxon>Clostridia</taxon>
        <taxon>Eubacteriales</taxon>
        <taxon>Oscillospiraceae</taxon>
        <taxon>Ruminococcoides</taxon>
    </lineage>
</organism>
<comment type="domain">
    <text evidence="13">Has 2 endonuclease domains. The discontinuous RuvC-like domain cleaves the target DNA noncomplementary to crRNA while the HNH nuclease domain cleaves the target DNA complementary to crRNA.</text>
</comment>
<dbReference type="Pfam" id="PF16592">
    <property type="entry name" value="Cas9_REC"/>
    <property type="match status" value="1"/>
</dbReference>
<feature type="active site" description="For RuvC-like nuclease domain" evidence="13">
    <location>
        <position position="13"/>
    </location>
</feature>
<dbReference type="InterPro" id="IPR033114">
    <property type="entry name" value="HNH_CAS9"/>
</dbReference>
<dbReference type="InterPro" id="IPR032240">
    <property type="entry name" value="Cas9_REC"/>
</dbReference>
<dbReference type="HAMAP" id="MF_01480">
    <property type="entry name" value="Cas9"/>
    <property type="match status" value="1"/>
</dbReference>
<dbReference type="EC" id="3.1.-.-" evidence="13"/>
<evidence type="ECO:0000313" key="16">
    <source>
        <dbReference type="Proteomes" id="UP001490816"/>
    </source>
</evidence>
<gene>
    <name evidence="13 15" type="primary">cas9</name>
    <name evidence="15" type="synonym">csn1</name>
    <name evidence="15" type="ORF">WMO39_04725</name>
</gene>
<dbReference type="Gene3D" id="1.10.30.50">
    <property type="match status" value="1"/>
</dbReference>
<sequence length="1330" mass="154179">MKNFNNDYYAGFDIGTDSVGYAVADTDYNLCKFKGNAMWGVDLFEESNSAAERRTLRSARRRGLRKRNRIEWLQMLFDEEISKVDNAFFQRLKESCLYLDDKSSNVPYAVFADGNYTDKEFHTDYPTIYHLRKELIKSSQPHDIRLVYLALHHIIKHRGHFLFDNMGSDFENESSFEALFDDLKLYLKEEYEIEFECNDSLRFSEILKDKTLKKTAKSSESYKLFGYSKRNNPYETALIDLMCGRKVKFSDMFGDKSFDSEEVNGITFESGYDDNENTYRDLLQEKFELIEKAKAVYDWAILADILNGEKYISFAKVKTYEEHSSDLKMLKDFVKEKCKSLYGEIFRITKDKLDNYTAYCGKYKENGRNGVIQYRTNQADFCKYLKKKFEKLDKTGYEEMFDKIENGTFMPKIVVKDNGVIPMQVNRSELKAILKNASTYLEFLNKKDENGISVSDKIVKIFEFRIPYYVGPLNNHSLKSWLVRSDEKIYPWNFDSVVDIEQSAENFINNLTSKCTYLPTKDVIPKNSILYSAFTVLNELNNLRLDGKKPDVSLKQAIFNDLFMTHKKVRRKDLLNYLKSEKGITPDITGIDGDFKSSMRSAIEMSQFNLTDSEKEDAIKAITVFGDDKKLLKKRLKRQLGSKLSDEDIMRISKLKYKDWGRLSKEFLTEVYNVDKNTGELQFNIIHALWQTNDNLMELLGSKYGFEQSRQNYLDGIQTGQSLEKMVENLYISPAVKRPVYQSLKIMHEINKIQGHAPKKIFVEMTRKDGVKGDKGRKESRKTKLVDLYKKCGEDSGELWESLEKTPDDEFKRDRLYFYYTQFGKCMYTGEPINLSELYNQNIYDVDHIFPRSKVKDDSLDNRVLVKKQVNAHKDNTYPLDSSIREKMKGFWHLLMDKGLISKKKYERLTRVTPLSDSELSDFIARQIVETSQSTKAVASLFKELYPDTEIVYVKASLVSEFRDESRGFGFLKCREVNDFHHAKDAYLNIVVGNVYNERCTHNKSIFIKGLQTKTYSLNKMFSFNTPNAWSIDDNKSIKIVRKTMNKNNIRFTRYALTRNGGLFKMNPLKKGSGQVSLKQNSPLSDISKYGGYDKPTSSYFSFVKYEGKKGKEMRQLVAIDSYIKAQYEANPEKYLSETLGLKNPVVLIPVVKYNACIEIDGFRMHISSKSNGGKKIVYKPAMQLTVSYDTEKYIRNVVKLNSMPENYNITERDKVSADENLKLFDILIFKMTETILKVKFGDMGVKIASHRDTFEKLDVRKQCFVLAEILKIIHSNVVTGDLTLIDEAKKAGVVSTNSVLSEIKGVKSIYLVHQSVTGLFEKKIDLLHM</sequence>
<dbReference type="Pfam" id="PF16595">
    <property type="entry name" value="Cas9_PI"/>
    <property type="match status" value="1"/>
</dbReference>
<evidence type="ECO:0000256" key="4">
    <source>
        <dbReference type="ARBA" id="ARBA00022723"/>
    </source>
</evidence>
<comment type="cofactor">
    <cofactor evidence="1">
        <name>Mg(2+)</name>
        <dbReference type="ChEBI" id="CHEBI:18420"/>
    </cofactor>
</comment>
<evidence type="ECO:0000256" key="7">
    <source>
        <dbReference type="ARBA" id="ARBA00022842"/>
    </source>
</evidence>
<protein>
    <recommendedName>
        <fullName evidence="13">CRISPR-associated endonuclease Cas9</fullName>
        <ecNumber evidence="13">3.1.-.-</ecNumber>
    </recommendedName>
</protein>
<keyword evidence="10 13" id="KW-0238">DNA-binding</keyword>
<comment type="function">
    <text evidence="13">CRISPR (clustered regularly interspaced short palindromic repeat) is an adaptive immune system that provides protection against mobile genetic elements (viruses, transposable elements and conjugative plasmids). CRISPR clusters contain spacers, sequences complementary to antecedent mobile elements, and target invading nucleic acids. CRISPR clusters are transcribed and processed into CRISPR RNA (crRNA). In type II CRISPR systems correct processing of pre-crRNA requires a trans-encoded small RNA (tracrRNA), endogenous ribonuclease 3 (rnc) and this protein. The tracrRNA serves as a guide for ribonuclease 3-aided processing of pre-crRNA. Subsequently Cas9/crRNA/tracrRNA endonucleolytically cleaves linear or circular dsDNA target complementary to the spacer; Cas9 is inactive in the absence of the 2 guide RNAs (gRNA). Cas9 recognizes the protospacer adjacent motif (PAM) in the CRISPR repeat sequences to help distinguish self versus nonself, as targets within the bacterial CRISPR locus do not have PAMs. PAM recognition is also required for catalytic activity.</text>
</comment>
<keyword evidence="11" id="KW-0464">Manganese</keyword>
<dbReference type="GO" id="GO:0004519">
    <property type="term" value="F:endonuclease activity"/>
    <property type="evidence" value="ECO:0007669"/>
    <property type="project" value="UniProtKB-KW"/>
</dbReference>
<dbReference type="InterPro" id="IPR055228">
    <property type="entry name" value="Cas9_RuvC"/>
</dbReference>
<accession>A0ABV1FBF8</accession>
<keyword evidence="7" id="KW-0460">Magnesium</keyword>
<evidence type="ECO:0000256" key="9">
    <source>
        <dbReference type="ARBA" id="ARBA00023118"/>
    </source>
</evidence>
<evidence type="ECO:0000256" key="6">
    <source>
        <dbReference type="ARBA" id="ARBA00022801"/>
    </source>
</evidence>
<comment type="subunit">
    <text evidence="12 13">Monomer. Binds crRNA and tracrRNA.</text>
</comment>
<evidence type="ECO:0000256" key="3">
    <source>
        <dbReference type="ARBA" id="ARBA00022722"/>
    </source>
</evidence>
<comment type="caution">
    <text evidence="13">Lacks conserved residue(s) required for the propagation of feature annotation.</text>
</comment>
<dbReference type="Pfam" id="PF13395">
    <property type="entry name" value="HNH_4"/>
    <property type="match status" value="1"/>
</dbReference>
<evidence type="ECO:0000256" key="1">
    <source>
        <dbReference type="ARBA" id="ARBA00001946"/>
    </source>
</evidence>
<proteinExistence type="inferred from homology"/>
<dbReference type="EMBL" id="JBBMEZ010000009">
    <property type="protein sequence ID" value="MEQ2469637.1"/>
    <property type="molecule type" value="Genomic_DNA"/>
</dbReference>
<comment type="caution">
    <text evidence="15">The sequence shown here is derived from an EMBL/GenBank/DDBJ whole genome shotgun (WGS) entry which is preliminary data.</text>
</comment>
<comment type="similarity">
    <text evidence="13">Belongs to the CRISPR-associated Cas9 family.</text>
</comment>
<dbReference type="Proteomes" id="UP001490816">
    <property type="component" value="Unassembled WGS sequence"/>
</dbReference>
<keyword evidence="9 13" id="KW-0051">Antiviral defense</keyword>
<comment type="similarity">
    <text evidence="2">Belongs to the CRISPR-associated protein Cas9 family. Subtype II-A subfamily.</text>
</comment>
<keyword evidence="3 13" id="KW-0540">Nuclease</keyword>
<dbReference type="RefSeq" id="WP_117950452.1">
    <property type="nucleotide sequence ID" value="NZ_JBBMEZ010000009.1"/>
</dbReference>
<keyword evidence="5 13" id="KW-0255">Endonuclease</keyword>
<evidence type="ECO:0000256" key="13">
    <source>
        <dbReference type="HAMAP-Rule" id="MF_01480"/>
    </source>
</evidence>
<evidence type="ECO:0000256" key="5">
    <source>
        <dbReference type="ARBA" id="ARBA00022759"/>
    </source>
</evidence>
<keyword evidence="16" id="KW-1185">Reference proteome</keyword>
<keyword evidence="8 13" id="KW-0694">RNA-binding</keyword>
<keyword evidence="4" id="KW-0479">Metal-binding</keyword>
<feature type="domain" description="HNH Cas9-type" evidence="14">
    <location>
        <begin position="766"/>
        <end position="928"/>
    </location>
</feature>
<evidence type="ECO:0000256" key="11">
    <source>
        <dbReference type="ARBA" id="ARBA00023211"/>
    </source>
</evidence>
<evidence type="ECO:0000256" key="2">
    <source>
        <dbReference type="ARBA" id="ARBA00005244"/>
    </source>
</evidence>
<keyword evidence="6 13" id="KW-0378">Hydrolase</keyword>
<dbReference type="InterPro" id="IPR032237">
    <property type="entry name" value="Cas9_PI"/>
</dbReference>
<evidence type="ECO:0000256" key="8">
    <source>
        <dbReference type="ARBA" id="ARBA00022884"/>
    </source>
</evidence>
<dbReference type="Pfam" id="PF22702">
    <property type="entry name" value="Cas9_RuvC"/>
    <property type="match status" value="1"/>
</dbReference>
<evidence type="ECO:0000256" key="12">
    <source>
        <dbReference type="ARBA" id="ARBA00046380"/>
    </source>
</evidence>
<dbReference type="InterPro" id="IPR003615">
    <property type="entry name" value="HNH_nuc"/>
</dbReference>
<evidence type="ECO:0000259" key="14">
    <source>
        <dbReference type="PROSITE" id="PS51749"/>
    </source>
</evidence>
<dbReference type="PROSITE" id="PS51749">
    <property type="entry name" value="HNH_CAS9"/>
    <property type="match status" value="1"/>
</dbReference>
<evidence type="ECO:0000256" key="10">
    <source>
        <dbReference type="ARBA" id="ARBA00023125"/>
    </source>
</evidence>
<reference evidence="15 16" key="1">
    <citation type="submission" date="2024-03" db="EMBL/GenBank/DDBJ databases">
        <title>Human intestinal bacterial collection.</title>
        <authorList>
            <person name="Pauvert C."/>
            <person name="Hitch T.C.A."/>
            <person name="Clavel T."/>
        </authorList>
    </citation>
    <scope>NUCLEOTIDE SEQUENCE [LARGE SCALE GENOMIC DNA]</scope>
    <source>
        <strain evidence="15 16">CLA-JM-H38</strain>
    </source>
</reference>
<name>A0ABV1FBF8_9FIRM</name>